<organism evidence="3">
    <name type="scientific">Lentimicrobium saccharophilum</name>
    <dbReference type="NCBI Taxonomy" id="1678841"/>
    <lineage>
        <taxon>Bacteria</taxon>
        <taxon>Pseudomonadati</taxon>
        <taxon>Bacteroidota</taxon>
        <taxon>Bacteroidia</taxon>
        <taxon>Bacteroidales</taxon>
        <taxon>Lentimicrobiaceae</taxon>
        <taxon>Lentimicrobium</taxon>
    </lineage>
</organism>
<evidence type="ECO:0000259" key="2">
    <source>
        <dbReference type="Pfam" id="PF02272"/>
    </source>
</evidence>
<proteinExistence type="predicted"/>
<dbReference type="Gene3D" id="3.10.310.30">
    <property type="match status" value="1"/>
</dbReference>
<dbReference type="SUPFAM" id="SSF64182">
    <property type="entry name" value="DHH phosphoesterases"/>
    <property type="match status" value="1"/>
</dbReference>
<dbReference type="PATRIC" id="fig|1678841.3.peg.3084"/>
<name>A0A0S7C6P2_9BACT</name>
<feature type="domain" description="DDH" evidence="1">
    <location>
        <begin position="21"/>
        <end position="171"/>
    </location>
</feature>
<dbReference type="Pfam" id="PF02272">
    <property type="entry name" value="DHHA1"/>
    <property type="match status" value="1"/>
</dbReference>
<evidence type="ECO:0000313" key="4">
    <source>
        <dbReference type="Proteomes" id="UP000053091"/>
    </source>
</evidence>
<accession>A0A0S7C6P2</accession>
<reference evidence="3" key="1">
    <citation type="journal article" date="2015" name="Genome Announc.">
        <title>Draft Genome Sequence of Bacteroidales Strain TBC1, a Novel Isolate from a Methanogenic Wastewater Treatment System.</title>
        <authorList>
            <person name="Tourlousse D.M."/>
            <person name="Matsuura N."/>
            <person name="Sun L."/>
            <person name="Toyonaga M."/>
            <person name="Kuroda K."/>
            <person name="Ohashi A."/>
            <person name="Cruz R."/>
            <person name="Yamaguchi T."/>
            <person name="Sekiguchi Y."/>
        </authorList>
    </citation>
    <scope>NUCLEOTIDE SEQUENCE [LARGE SCALE GENOMIC DNA]</scope>
    <source>
        <strain evidence="3">TBC1</strain>
    </source>
</reference>
<protein>
    <submittedName>
        <fullName evidence="3">NanoRNase/pAp phosphatase, hydrolyzes c-di-AMP and oligoRNAs</fullName>
    </submittedName>
</protein>
<dbReference type="PANTHER" id="PTHR47618">
    <property type="entry name" value="BIFUNCTIONAL OLIGORIBONUCLEASE AND PAP PHOSPHATASE NRNA"/>
    <property type="match status" value="1"/>
</dbReference>
<dbReference type="EMBL" id="DF968183">
    <property type="protein sequence ID" value="GAP44575.1"/>
    <property type="molecule type" value="Genomic_DNA"/>
</dbReference>
<sequence>MYKFNSEIFSGVKKLLETDGEIVITTHYNPDGDALGSSLALSRYLKKKGKKVSIIIPNDFPDFLRWMPGQEDAIIYFHHSHSADVLLADASVIFCLDYNAIPRVNLFKEQLFAARAKKILIDHHIQPEDHFDYMLSVVETSSTAELVYDFIRAMGDEHLIDVETGVCLYVGLMTDTGSFSYSCNYPHTYEVLAELVRRGIDTEQIHRLVYDTYSENRMRLLGFCLSERMTVLPEYATAYIWLSKTDMERFHFQPGDSEGVVNYALSIKGISFAAFFTEKSDRVRISFRSKGNFSVNYFAREHFEGGGHRNASGGDSFLSLTDTIEKFSGLLPRYKEELKQAASQSTILKL</sequence>
<dbReference type="RefSeq" id="WP_201781694.1">
    <property type="nucleotide sequence ID" value="NZ_DF968183.1"/>
</dbReference>
<dbReference type="InterPro" id="IPR001667">
    <property type="entry name" value="DDH_dom"/>
</dbReference>
<dbReference type="InterPro" id="IPR003156">
    <property type="entry name" value="DHHA1_dom"/>
</dbReference>
<dbReference type="GO" id="GO:0003676">
    <property type="term" value="F:nucleic acid binding"/>
    <property type="evidence" value="ECO:0007669"/>
    <property type="project" value="InterPro"/>
</dbReference>
<feature type="domain" description="DHHA1" evidence="2">
    <location>
        <begin position="250"/>
        <end position="315"/>
    </location>
</feature>
<dbReference type="PANTHER" id="PTHR47618:SF1">
    <property type="entry name" value="BIFUNCTIONAL OLIGORIBONUCLEASE AND PAP PHOSPHATASE NRNA"/>
    <property type="match status" value="1"/>
</dbReference>
<evidence type="ECO:0000259" key="1">
    <source>
        <dbReference type="Pfam" id="PF01368"/>
    </source>
</evidence>
<dbReference type="Gene3D" id="3.90.1640.10">
    <property type="entry name" value="inorganic pyrophosphatase (n-terminal core)"/>
    <property type="match status" value="1"/>
</dbReference>
<dbReference type="InterPro" id="IPR051319">
    <property type="entry name" value="Oligoribo/pAp-PDE_c-di-AMP_PDE"/>
</dbReference>
<dbReference type="InterPro" id="IPR038763">
    <property type="entry name" value="DHH_sf"/>
</dbReference>
<dbReference type="Pfam" id="PF01368">
    <property type="entry name" value="DHH"/>
    <property type="match status" value="1"/>
</dbReference>
<dbReference type="AlphaFoldDB" id="A0A0S7C6P2"/>
<keyword evidence="4" id="KW-1185">Reference proteome</keyword>
<dbReference type="Proteomes" id="UP000053091">
    <property type="component" value="Unassembled WGS sequence"/>
</dbReference>
<dbReference type="STRING" id="1678841.TBC1_12384"/>
<evidence type="ECO:0000313" key="3">
    <source>
        <dbReference type="EMBL" id="GAP44575.1"/>
    </source>
</evidence>
<gene>
    <name evidence="3" type="ORF">TBC1_12384</name>
</gene>